<evidence type="ECO:0000256" key="10">
    <source>
        <dbReference type="RuleBase" id="RU000394"/>
    </source>
</evidence>
<dbReference type="FunFam" id="3.40.850.10:FF:000012">
    <property type="entry name" value="Kinesin-like protein"/>
    <property type="match status" value="1"/>
</dbReference>
<dbReference type="AlphaFoldDB" id="A0ABD1PJR4"/>
<evidence type="ECO:0000256" key="9">
    <source>
        <dbReference type="PROSITE-ProRule" id="PRU00283"/>
    </source>
</evidence>
<evidence type="ECO:0000313" key="15">
    <source>
        <dbReference type="Proteomes" id="UP001604277"/>
    </source>
</evidence>
<feature type="compositionally biased region" description="Polar residues" evidence="12">
    <location>
        <begin position="687"/>
        <end position="709"/>
    </location>
</feature>
<dbReference type="Gene3D" id="3.40.850.10">
    <property type="entry name" value="Kinesin motor domain"/>
    <property type="match status" value="1"/>
</dbReference>
<dbReference type="SMART" id="SM00129">
    <property type="entry name" value="KISc"/>
    <property type="match status" value="1"/>
</dbReference>
<evidence type="ECO:0000256" key="6">
    <source>
        <dbReference type="ARBA" id="ARBA00023175"/>
    </source>
</evidence>
<evidence type="ECO:0000256" key="3">
    <source>
        <dbReference type="ARBA" id="ARBA00022701"/>
    </source>
</evidence>
<feature type="region of interest" description="Disordered" evidence="12">
    <location>
        <begin position="591"/>
        <end position="620"/>
    </location>
</feature>
<dbReference type="InterPro" id="IPR027417">
    <property type="entry name" value="P-loop_NTPase"/>
</dbReference>
<organism evidence="14 15">
    <name type="scientific">Forsythia ovata</name>
    <dbReference type="NCBI Taxonomy" id="205694"/>
    <lineage>
        <taxon>Eukaryota</taxon>
        <taxon>Viridiplantae</taxon>
        <taxon>Streptophyta</taxon>
        <taxon>Embryophyta</taxon>
        <taxon>Tracheophyta</taxon>
        <taxon>Spermatophyta</taxon>
        <taxon>Magnoliopsida</taxon>
        <taxon>eudicotyledons</taxon>
        <taxon>Gunneridae</taxon>
        <taxon>Pentapetalae</taxon>
        <taxon>asterids</taxon>
        <taxon>lamiids</taxon>
        <taxon>Lamiales</taxon>
        <taxon>Oleaceae</taxon>
        <taxon>Forsythieae</taxon>
        <taxon>Forsythia</taxon>
    </lineage>
</organism>
<protein>
    <recommendedName>
        <fullName evidence="10">Kinesin-like protein</fullName>
    </recommendedName>
</protein>
<feature type="compositionally biased region" description="Basic and acidic residues" evidence="12">
    <location>
        <begin position="799"/>
        <end position="812"/>
    </location>
</feature>
<evidence type="ECO:0000259" key="13">
    <source>
        <dbReference type="PROSITE" id="PS50067"/>
    </source>
</evidence>
<dbReference type="PANTHER" id="PTHR47971">
    <property type="entry name" value="KINESIN-RELATED PROTEIN 6"/>
    <property type="match status" value="1"/>
</dbReference>
<dbReference type="GO" id="GO:1903338">
    <property type="term" value="P:regulation of cell wall organization or biogenesis"/>
    <property type="evidence" value="ECO:0007669"/>
    <property type="project" value="UniProtKB-ARBA"/>
</dbReference>
<dbReference type="GO" id="GO:0005874">
    <property type="term" value="C:microtubule"/>
    <property type="evidence" value="ECO:0007669"/>
    <property type="project" value="UniProtKB-KW"/>
</dbReference>
<name>A0ABD1PJR4_9LAMI</name>
<evidence type="ECO:0000256" key="8">
    <source>
        <dbReference type="ARBA" id="ARBA00061030"/>
    </source>
</evidence>
<feature type="domain" description="Kinesin motor" evidence="13">
    <location>
        <begin position="200"/>
        <end position="533"/>
    </location>
</feature>
<dbReference type="Proteomes" id="UP001604277">
    <property type="component" value="Unassembled WGS sequence"/>
</dbReference>
<reference evidence="15" key="1">
    <citation type="submission" date="2024-07" db="EMBL/GenBank/DDBJ databases">
        <title>Two chromosome-level genome assemblies of Korean endemic species Abeliophyllum distichum and Forsythia ovata (Oleaceae).</title>
        <authorList>
            <person name="Jang H."/>
        </authorList>
    </citation>
    <scope>NUCLEOTIDE SEQUENCE [LARGE SCALE GENOMIC DNA]</scope>
</reference>
<comment type="subcellular location">
    <subcellularLocation>
        <location evidence="1">Cytoplasm</location>
        <location evidence="1">Cytoskeleton</location>
    </subcellularLocation>
</comment>
<dbReference type="PRINTS" id="PR00380">
    <property type="entry name" value="KINESINHEAVY"/>
</dbReference>
<keyword evidence="5 9" id="KW-0067">ATP-binding</keyword>
<feature type="region of interest" description="Disordered" evidence="12">
    <location>
        <begin position="644"/>
        <end position="718"/>
    </location>
</feature>
<feature type="binding site" evidence="9">
    <location>
        <begin position="290"/>
        <end position="297"/>
    </location>
    <ligand>
        <name>ATP</name>
        <dbReference type="ChEBI" id="CHEBI:30616"/>
    </ligand>
</feature>
<sequence length="845" mass="93402">MGGQMQQSNAAAATALYENPGPTVSSGDAGDAVMARWLQSAGLQHLASPMASNTVDQRLLPNLLMQSYGAQSTEEKQRLFKLMRNLNISGESGSEPYTPTAQNSGAFAASDGIYSPEFRGDFGAGLLDLHSMDDTELLSDHVISEPFETSPFMPTVSKAIESDFDMMANRLQKGQTEADASVVFSANEKDSGTRENNVAKIKVVVRKRPLNKKEIARKEDDIVTVFDDSCLAVHEPKLKVDLTAYVEKHEFCFDAVLDEHVANDEVYRVTVEPIIPTIFQRTKATCFAYGQTGSGKTYTMKPLPLRAAEDLVRLLHQPVYRNQRFKLWLSFFEIYGGKLFDLLSDRKKLCMREDGRQQVCIVGLQEFEVSDVQIVKEYIERGNASRSTGSTGANEESSRSHAILQLVVKKHNEVKDKRNNDGNESKGGKVVGKISFIDLAGSERGADTTDNDRQTRIEGAEINKSLLALKECIRALDNDQIHIPFRGSKLTEVLRDSFVGNSRTVMISCISPNAGSCEHTLNTLRYADRVKSLSKSGNPKKDQASSLPPIKESSSAPSPSVGADAEDVYEKCQESKAVDTNRRVLGKETYNVSTDYDKPPSSISSNITFNGREESGMTSSALERERFDVKSSGISIGQKTYSTTYSQNSADTEEKVQKVSPTRRKAYRDERPEKLGNGSKRDVASSDLPTTSYKQQITNNSSAVSSGSKQYEPEPPDGSINEILEEEEALIAAHRKEIEDTMEIVREEMKLLAEVDQPGSHIDNYVTQLSFVLSRKAASLVGLQARLARFQHRLKEQEILSRKRGTDEKDPSGIEDGVNPQFFPLAFAARPSYSTEQKSSTNLTD</sequence>
<keyword evidence="6 9" id="KW-0505">Motor protein</keyword>
<proteinExistence type="inferred from homology"/>
<dbReference type="PROSITE" id="PS00411">
    <property type="entry name" value="KINESIN_MOTOR_1"/>
    <property type="match status" value="1"/>
</dbReference>
<feature type="compositionally biased region" description="Basic and acidic residues" evidence="12">
    <location>
        <begin position="667"/>
        <end position="684"/>
    </location>
</feature>
<keyword evidence="2" id="KW-0963">Cytoplasm</keyword>
<dbReference type="CDD" id="cd01367">
    <property type="entry name" value="KISc_KIF2_like"/>
    <property type="match status" value="1"/>
</dbReference>
<dbReference type="EMBL" id="JBFOLJ010000018">
    <property type="protein sequence ID" value="KAL2464147.1"/>
    <property type="molecule type" value="Genomic_DNA"/>
</dbReference>
<keyword evidence="3 10" id="KW-0493">Microtubule</keyword>
<dbReference type="PANTHER" id="PTHR47971:SF8">
    <property type="entry name" value="KINESIN-LIKE PROTEIN"/>
    <property type="match status" value="1"/>
</dbReference>
<dbReference type="GO" id="GO:0005524">
    <property type="term" value="F:ATP binding"/>
    <property type="evidence" value="ECO:0007669"/>
    <property type="project" value="UniProtKB-UniRule"/>
</dbReference>
<evidence type="ECO:0000256" key="4">
    <source>
        <dbReference type="ARBA" id="ARBA00022741"/>
    </source>
</evidence>
<dbReference type="InterPro" id="IPR036961">
    <property type="entry name" value="Kinesin_motor_dom_sf"/>
</dbReference>
<keyword evidence="4 9" id="KW-0547">Nucleotide-binding</keyword>
<evidence type="ECO:0000256" key="1">
    <source>
        <dbReference type="ARBA" id="ARBA00004245"/>
    </source>
</evidence>
<accession>A0ABD1PJR4</accession>
<keyword evidence="7" id="KW-0206">Cytoskeleton</keyword>
<feature type="coiled-coil region" evidence="11">
    <location>
        <begin position="724"/>
        <end position="755"/>
    </location>
</feature>
<evidence type="ECO:0000256" key="7">
    <source>
        <dbReference type="ARBA" id="ARBA00023212"/>
    </source>
</evidence>
<keyword evidence="15" id="KW-1185">Reference proteome</keyword>
<feature type="region of interest" description="Disordered" evidence="12">
    <location>
        <begin position="799"/>
        <end position="819"/>
    </location>
</feature>
<evidence type="ECO:0000256" key="11">
    <source>
        <dbReference type="SAM" id="Coils"/>
    </source>
</evidence>
<dbReference type="GO" id="GO:0003774">
    <property type="term" value="F:cytoskeletal motor activity"/>
    <property type="evidence" value="ECO:0007669"/>
    <property type="project" value="UniProtKB-UniRule"/>
</dbReference>
<keyword evidence="11" id="KW-0175">Coiled coil</keyword>
<comment type="similarity">
    <text evidence="8">Belongs to the TRAFAC class myosin-kinesin ATPase superfamily. Kinesin family. KIN-13 subfamily.</text>
</comment>
<evidence type="ECO:0000256" key="12">
    <source>
        <dbReference type="SAM" id="MobiDB-lite"/>
    </source>
</evidence>
<dbReference type="PROSITE" id="PS50067">
    <property type="entry name" value="KINESIN_MOTOR_2"/>
    <property type="match status" value="1"/>
</dbReference>
<evidence type="ECO:0000313" key="14">
    <source>
        <dbReference type="EMBL" id="KAL2464147.1"/>
    </source>
</evidence>
<dbReference type="Pfam" id="PF00225">
    <property type="entry name" value="Kinesin"/>
    <property type="match status" value="1"/>
</dbReference>
<evidence type="ECO:0000256" key="5">
    <source>
        <dbReference type="ARBA" id="ARBA00022840"/>
    </source>
</evidence>
<gene>
    <name evidence="14" type="ORF">Fot_52103</name>
</gene>
<comment type="caution">
    <text evidence="14">The sequence shown here is derived from an EMBL/GenBank/DDBJ whole genome shotgun (WGS) entry which is preliminary data.</text>
</comment>
<dbReference type="SUPFAM" id="SSF52540">
    <property type="entry name" value="P-loop containing nucleoside triphosphate hydrolases"/>
    <property type="match status" value="1"/>
</dbReference>
<dbReference type="InterPro" id="IPR019821">
    <property type="entry name" value="Kinesin_motor_CS"/>
</dbReference>
<feature type="region of interest" description="Disordered" evidence="12">
    <location>
        <begin position="532"/>
        <end position="568"/>
    </location>
</feature>
<dbReference type="InterPro" id="IPR001752">
    <property type="entry name" value="Kinesin_motor_dom"/>
</dbReference>
<evidence type="ECO:0000256" key="2">
    <source>
        <dbReference type="ARBA" id="ARBA00022490"/>
    </source>
</evidence>
<dbReference type="InterPro" id="IPR027640">
    <property type="entry name" value="Kinesin-like_fam"/>
</dbReference>